<dbReference type="PROSITE" id="PS50887">
    <property type="entry name" value="GGDEF"/>
    <property type="match status" value="1"/>
</dbReference>
<proteinExistence type="predicted"/>
<dbReference type="Pfam" id="PF00563">
    <property type="entry name" value="EAL"/>
    <property type="match status" value="1"/>
</dbReference>
<evidence type="ECO:0000313" key="11">
    <source>
        <dbReference type="Proteomes" id="UP000244906"/>
    </source>
</evidence>
<evidence type="ECO:0000313" key="10">
    <source>
        <dbReference type="EMBL" id="PVZ72198.1"/>
    </source>
</evidence>
<feature type="transmembrane region" description="Helical" evidence="6">
    <location>
        <begin position="21"/>
        <end position="42"/>
    </location>
</feature>
<dbReference type="SUPFAM" id="SSF55073">
    <property type="entry name" value="Nucleotide cyclase"/>
    <property type="match status" value="1"/>
</dbReference>
<dbReference type="SMART" id="SM00052">
    <property type="entry name" value="EAL"/>
    <property type="match status" value="1"/>
</dbReference>
<dbReference type="Pfam" id="PF03924">
    <property type="entry name" value="CHASE"/>
    <property type="match status" value="1"/>
</dbReference>
<dbReference type="AlphaFoldDB" id="A0A2V1H4Q0"/>
<dbReference type="PROSITE" id="PS50839">
    <property type="entry name" value="CHASE"/>
    <property type="match status" value="2"/>
</dbReference>
<dbReference type="GO" id="GO:0016020">
    <property type="term" value="C:membrane"/>
    <property type="evidence" value="ECO:0007669"/>
    <property type="project" value="UniProtKB-SubCell"/>
</dbReference>
<dbReference type="SUPFAM" id="SSF55785">
    <property type="entry name" value="PYP-like sensor domain (PAS domain)"/>
    <property type="match status" value="1"/>
</dbReference>
<dbReference type="InterPro" id="IPR000160">
    <property type="entry name" value="GGDEF_dom"/>
</dbReference>
<dbReference type="PANTHER" id="PTHR44757:SF2">
    <property type="entry name" value="BIOFILM ARCHITECTURE MAINTENANCE PROTEIN MBAA"/>
    <property type="match status" value="1"/>
</dbReference>
<dbReference type="FunFam" id="3.30.70.270:FF:000001">
    <property type="entry name" value="Diguanylate cyclase domain protein"/>
    <property type="match status" value="1"/>
</dbReference>
<evidence type="ECO:0000259" key="8">
    <source>
        <dbReference type="PROSITE" id="PS50883"/>
    </source>
</evidence>
<dbReference type="PANTHER" id="PTHR44757">
    <property type="entry name" value="DIGUANYLATE CYCLASE DGCP"/>
    <property type="match status" value="1"/>
</dbReference>
<dbReference type="SMART" id="SM00267">
    <property type="entry name" value="GGDEF"/>
    <property type="match status" value="1"/>
</dbReference>
<dbReference type="Gene3D" id="3.30.450.20">
    <property type="entry name" value="PAS domain"/>
    <property type="match status" value="1"/>
</dbReference>
<keyword evidence="3 6" id="KW-0812">Transmembrane</keyword>
<evidence type="ECO:0000256" key="6">
    <source>
        <dbReference type="SAM" id="Phobius"/>
    </source>
</evidence>
<feature type="transmembrane region" description="Helical" evidence="6">
    <location>
        <begin position="587"/>
        <end position="607"/>
    </location>
</feature>
<accession>A0A2V1H4Q0</accession>
<evidence type="ECO:0000256" key="1">
    <source>
        <dbReference type="ARBA" id="ARBA00001946"/>
    </source>
</evidence>
<dbReference type="RefSeq" id="WP_116685784.1">
    <property type="nucleotide sequence ID" value="NZ_CAWNYD010000001.1"/>
</dbReference>
<dbReference type="SMART" id="SM00091">
    <property type="entry name" value="PAS"/>
    <property type="match status" value="1"/>
</dbReference>
<dbReference type="Pfam" id="PF13426">
    <property type="entry name" value="PAS_9"/>
    <property type="match status" value="1"/>
</dbReference>
<feature type="domain" description="GGDEF" evidence="9">
    <location>
        <begin position="779"/>
        <end position="912"/>
    </location>
</feature>
<dbReference type="Gene3D" id="3.30.70.270">
    <property type="match status" value="1"/>
</dbReference>
<feature type="transmembrane region" description="Helical" evidence="6">
    <location>
        <begin position="348"/>
        <end position="370"/>
    </location>
</feature>
<feature type="domain" description="CHASE" evidence="7">
    <location>
        <begin position="122"/>
        <end position="256"/>
    </location>
</feature>
<dbReference type="InterPro" id="IPR043128">
    <property type="entry name" value="Rev_trsase/Diguanyl_cyclase"/>
</dbReference>
<dbReference type="GO" id="GO:0003824">
    <property type="term" value="F:catalytic activity"/>
    <property type="evidence" value="ECO:0007669"/>
    <property type="project" value="UniProtKB-ARBA"/>
</dbReference>
<evidence type="ECO:0000256" key="2">
    <source>
        <dbReference type="ARBA" id="ARBA00004370"/>
    </source>
</evidence>
<gene>
    <name evidence="10" type="ORF">DC094_04060</name>
</gene>
<feature type="domain" description="CHASE" evidence="7">
    <location>
        <begin position="442"/>
        <end position="539"/>
    </location>
</feature>
<comment type="cofactor">
    <cofactor evidence="1">
        <name>Mg(2+)</name>
        <dbReference type="ChEBI" id="CHEBI:18420"/>
    </cofactor>
</comment>
<dbReference type="Proteomes" id="UP000244906">
    <property type="component" value="Unassembled WGS sequence"/>
</dbReference>
<dbReference type="InterPro" id="IPR000014">
    <property type="entry name" value="PAS"/>
</dbReference>
<dbReference type="CDD" id="cd01948">
    <property type="entry name" value="EAL"/>
    <property type="match status" value="1"/>
</dbReference>
<dbReference type="InterPro" id="IPR035919">
    <property type="entry name" value="EAL_sf"/>
</dbReference>
<dbReference type="CDD" id="cd00130">
    <property type="entry name" value="PAS"/>
    <property type="match status" value="1"/>
</dbReference>
<keyword evidence="11" id="KW-1185">Reference proteome</keyword>
<dbReference type="GO" id="GO:0007165">
    <property type="term" value="P:signal transduction"/>
    <property type="evidence" value="ECO:0007669"/>
    <property type="project" value="UniProtKB-ARBA"/>
</dbReference>
<keyword evidence="5 6" id="KW-0472">Membrane</keyword>
<comment type="caution">
    <text evidence="10">The sequence shown here is derived from an EMBL/GenBank/DDBJ whole genome shotgun (WGS) entry which is preliminary data.</text>
</comment>
<evidence type="ECO:0000259" key="9">
    <source>
        <dbReference type="PROSITE" id="PS50887"/>
    </source>
</evidence>
<evidence type="ECO:0000259" key="7">
    <source>
        <dbReference type="PROSITE" id="PS50839"/>
    </source>
</evidence>
<dbReference type="InterPro" id="IPR006189">
    <property type="entry name" value="CHASE_dom"/>
</dbReference>
<dbReference type="SUPFAM" id="SSF141868">
    <property type="entry name" value="EAL domain-like"/>
    <property type="match status" value="1"/>
</dbReference>
<protein>
    <recommendedName>
        <fullName evidence="12">Diguanylate cyclase</fullName>
    </recommendedName>
</protein>
<reference evidence="10 11" key="1">
    <citation type="submission" date="2018-04" db="EMBL/GenBank/DDBJ databases">
        <title>Thalassorhabdus spongiae gen. nov., sp. nov., isolated from a marine sponge in South-West Iceland.</title>
        <authorList>
            <person name="Knobloch S."/>
            <person name="Daussin A."/>
            <person name="Johannsson R."/>
            <person name="Marteinsson V.T."/>
        </authorList>
    </citation>
    <scope>NUCLEOTIDE SEQUENCE [LARGE SCALE GENOMIC DNA]</scope>
    <source>
        <strain evidence="10 11">Hp12</strain>
    </source>
</reference>
<dbReference type="InterPro" id="IPR029787">
    <property type="entry name" value="Nucleotide_cyclase"/>
</dbReference>
<dbReference type="InterPro" id="IPR035965">
    <property type="entry name" value="PAS-like_dom_sf"/>
</dbReference>
<dbReference type="PROSITE" id="PS50883">
    <property type="entry name" value="EAL"/>
    <property type="match status" value="1"/>
</dbReference>
<keyword evidence="4 6" id="KW-1133">Transmembrane helix</keyword>
<dbReference type="CDD" id="cd01949">
    <property type="entry name" value="GGDEF"/>
    <property type="match status" value="1"/>
</dbReference>
<name>A0A2V1H4Q0_9GAMM</name>
<evidence type="ECO:0000256" key="4">
    <source>
        <dbReference type="ARBA" id="ARBA00022989"/>
    </source>
</evidence>
<dbReference type="InterPro" id="IPR052155">
    <property type="entry name" value="Biofilm_reg_signaling"/>
</dbReference>
<dbReference type="Gene3D" id="3.20.20.450">
    <property type="entry name" value="EAL domain"/>
    <property type="match status" value="1"/>
</dbReference>
<comment type="subcellular location">
    <subcellularLocation>
        <location evidence="2">Membrane</location>
    </subcellularLocation>
</comment>
<feature type="domain" description="EAL" evidence="8">
    <location>
        <begin position="921"/>
        <end position="1175"/>
    </location>
</feature>
<evidence type="ECO:0000256" key="3">
    <source>
        <dbReference type="ARBA" id="ARBA00022692"/>
    </source>
</evidence>
<evidence type="ECO:0008006" key="12">
    <source>
        <dbReference type="Google" id="ProtNLM"/>
    </source>
</evidence>
<dbReference type="InterPro" id="IPR001633">
    <property type="entry name" value="EAL_dom"/>
</dbReference>
<dbReference type="OrthoDB" id="9176779at2"/>
<sequence length="1252" mass="140103">MQPIPRLNNTEEVTKTNRSRNAIALVVTVLVAIIWWQTSYWYETYLLETQGAQIEQELTNNTQELSAGLYKRISLIEGLAAFIETEMKPTGNYDESSRQRTQSFMSGLFSSMPGLRGFTIAPEGVVEQVYPMEGNSQALGHDLYSDPRPFMQKAIQRALAAKGQITHSQPYELKQGGLGLVARLPVYQEGRVWGIVAVALNVIPVLREAKLIDPESKINIALRSADGVVFFGNPDIFKQTNLVQRVSLPDGDWELAAVSVIKNESMQLQLQTFQTFSAAFLVLLGGLIVAFYQNAHRRVTEHGRATFASDLPGEEIDSIGLTLQDIQQDSHAASLQQRNSQTKHRPPGWLPPALASIAIILASLGFYWFLLGNDTDNRQLELNQDLAGLNSKILHQLNANQAYLEILALELSENRLNAADFIEKGGRYVQDHPGLINVTLADAEFVIQQTTPYEENKQVIGLSLSLPEPKRASRLAKNTAMSVYTKPFVVIQGDFAFEIYVPIFKNGEFFGTLGGVYSLRSLLESMTTSMERDRYSINLLNESGDMLYSTGHQTTNIALAKSIPISPLNNALWLSMSAKNKFFSRQMLMLLFPAALFVFGLSFVLWLQFRESSRYWAINKALQQSQRYFHSIAHGSPMAIIIHDASSGQILYANSRAGELLKVDEDSIAGFCIQDFCISECDYSNIVSQVKQDLRLDDHEIQMINNHEEIFWGAVSSQPATYGTGLALITSVTDLTEKIKYQKRLYRQANHDVLTGLPNRNMAFSRLKQTLKLVEAAGEKAALMLIDLDGFKKINDNFGHSAGDELLKEIAKRLSGTVGKNDTIARLGGDEFTAVLSGWIDLSEVADVANSIIEQCALPVAIGNHEVMVGASIGIAIYPDDGNNHENLMIHADAAMYQGKREGRNTWRFYSEEMSEEIRDRLIMEGELRYALEREQFHLEYQPLFSGRNEKIIGAEALLRWLNPKFNQVPPSVFIPMAESLGLINEIGEWVLQTVCKDITIWQECSYMPEYISINVSGYQLRNDDFIDMIKRNLIDHELPGCVLELEITESALLENNFKNLTIFESLHKLGVRIAIDDFGVGYSSLSYLRQFPFDTLKIDQSFIKDVPHQQAASQLINAIITMTKELGLKIVAEGIENELQLEFLRLLDCDLLQGYFLSIPLKKAEFEAICQSANDASSSLNATEFSINSYMSINGSSENQSQYSLDIAIENTNSSKIHAVDSFEPSQMLEKEITIPVAKENENEAVTEQAS</sequence>
<dbReference type="NCBIfam" id="TIGR00229">
    <property type="entry name" value="sensory_box"/>
    <property type="match status" value="1"/>
</dbReference>
<organism evidence="10 11">
    <name type="scientific">Pelagibaculum spongiae</name>
    <dbReference type="NCBI Taxonomy" id="2080658"/>
    <lineage>
        <taxon>Bacteria</taxon>
        <taxon>Pseudomonadati</taxon>
        <taxon>Pseudomonadota</taxon>
        <taxon>Gammaproteobacteria</taxon>
        <taxon>Oceanospirillales</taxon>
        <taxon>Pelagibaculum</taxon>
    </lineage>
</organism>
<evidence type="ECO:0000256" key="5">
    <source>
        <dbReference type="ARBA" id="ARBA00023136"/>
    </source>
</evidence>
<dbReference type="EMBL" id="QDDL01000001">
    <property type="protein sequence ID" value="PVZ72198.1"/>
    <property type="molecule type" value="Genomic_DNA"/>
</dbReference>
<dbReference type="Pfam" id="PF00990">
    <property type="entry name" value="GGDEF"/>
    <property type="match status" value="1"/>
</dbReference>
<dbReference type="InterPro" id="IPR042240">
    <property type="entry name" value="CHASE_sf"/>
</dbReference>
<dbReference type="Gene3D" id="3.30.450.350">
    <property type="entry name" value="CHASE domain"/>
    <property type="match status" value="1"/>
</dbReference>
<dbReference type="NCBIfam" id="TIGR00254">
    <property type="entry name" value="GGDEF"/>
    <property type="match status" value="1"/>
</dbReference>
<dbReference type="SMART" id="SM01079">
    <property type="entry name" value="CHASE"/>
    <property type="match status" value="2"/>
</dbReference>